<feature type="transmembrane region" description="Helical" evidence="1">
    <location>
        <begin position="545"/>
        <end position="564"/>
    </location>
</feature>
<evidence type="ECO:0000313" key="2">
    <source>
        <dbReference type="EMBL" id="RVX12682.1"/>
    </source>
</evidence>
<feature type="transmembrane region" description="Helical" evidence="1">
    <location>
        <begin position="148"/>
        <end position="172"/>
    </location>
</feature>
<evidence type="ECO:0000313" key="3">
    <source>
        <dbReference type="Proteomes" id="UP000288805"/>
    </source>
</evidence>
<dbReference type="AlphaFoldDB" id="A0A438JUN6"/>
<feature type="transmembrane region" description="Helical" evidence="1">
    <location>
        <begin position="184"/>
        <end position="207"/>
    </location>
</feature>
<feature type="transmembrane region" description="Helical" evidence="1">
    <location>
        <begin position="58"/>
        <end position="79"/>
    </location>
</feature>
<name>A0A438JUN6_VITVI</name>
<dbReference type="Proteomes" id="UP000288805">
    <property type="component" value="Unassembled WGS sequence"/>
</dbReference>
<dbReference type="PANTHER" id="PTHR31414:SF16">
    <property type="entry name" value="TRANSMEMBRANE PROTEIN"/>
    <property type="match status" value="1"/>
</dbReference>
<gene>
    <name evidence="2" type="ORF">CK203_011669</name>
</gene>
<organism evidence="2 3">
    <name type="scientific">Vitis vinifera</name>
    <name type="common">Grape</name>
    <dbReference type="NCBI Taxonomy" id="29760"/>
    <lineage>
        <taxon>Eukaryota</taxon>
        <taxon>Viridiplantae</taxon>
        <taxon>Streptophyta</taxon>
        <taxon>Embryophyta</taxon>
        <taxon>Tracheophyta</taxon>
        <taxon>Spermatophyta</taxon>
        <taxon>Magnoliopsida</taxon>
        <taxon>eudicotyledons</taxon>
        <taxon>Gunneridae</taxon>
        <taxon>Pentapetalae</taxon>
        <taxon>rosids</taxon>
        <taxon>Vitales</taxon>
        <taxon>Vitaceae</taxon>
        <taxon>Viteae</taxon>
        <taxon>Vitis</taxon>
    </lineage>
</organism>
<protein>
    <submittedName>
        <fullName evidence="2">Uncharacterized protein</fullName>
    </submittedName>
</protein>
<keyword evidence="1" id="KW-0812">Transmembrane</keyword>
<reference evidence="2 3" key="1">
    <citation type="journal article" date="2018" name="PLoS Genet.">
        <title>Population sequencing reveals clonal diversity and ancestral inbreeding in the grapevine cultivar Chardonnay.</title>
        <authorList>
            <person name="Roach M.J."/>
            <person name="Johnson D.L."/>
            <person name="Bohlmann J."/>
            <person name="van Vuuren H.J."/>
            <person name="Jones S.J."/>
            <person name="Pretorius I.S."/>
            <person name="Schmidt S.A."/>
            <person name="Borneman A.R."/>
        </authorList>
    </citation>
    <scope>NUCLEOTIDE SEQUENCE [LARGE SCALE GENOMIC DNA]</scope>
    <source>
        <strain evidence="3">cv. Chardonnay</strain>
        <tissue evidence="2">Leaf</tissue>
    </source>
</reference>
<accession>A0A438JUN6</accession>
<dbReference type="PANTHER" id="PTHR31414">
    <property type="entry name" value="TRANSMEMBRANE PROTEIN DDB_G0292058"/>
    <property type="match status" value="1"/>
</dbReference>
<proteinExistence type="predicted"/>
<feature type="transmembrane region" description="Helical" evidence="1">
    <location>
        <begin position="21"/>
        <end position="38"/>
    </location>
</feature>
<dbReference type="InterPro" id="IPR040283">
    <property type="entry name" value="DDB_G0292058-like"/>
</dbReference>
<keyword evidence="1" id="KW-0472">Membrane</keyword>
<feature type="transmembrane region" description="Helical" evidence="1">
    <location>
        <begin position="333"/>
        <end position="357"/>
    </location>
</feature>
<comment type="caution">
    <text evidence="2">The sequence shown here is derived from an EMBL/GenBank/DDBJ whole genome shotgun (WGS) entry which is preliminary data.</text>
</comment>
<dbReference type="EMBL" id="QGNW01000027">
    <property type="protein sequence ID" value="RVX12682.1"/>
    <property type="molecule type" value="Genomic_DNA"/>
</dbReference>
<evidence type="ECO:0000256" key="1">
    <source>
        <dbReference type="SAM" id="Phobius"/>
    </source>
</evidence>
<keyword evidence="1" id="KW-1133">Transmembrane helix</keyword>
<feature type="transmembrane region" description="Helical" evidence="1">
    <location>
        <begin position="305"/>
        <end position="327"/>
    </location>
</feature>
<sequence length="586" mass="65100">MMLGAKVKSKSGNDFDGNPRIVLNLFFLSLVSLPASVGRCSSFAGSALGIAEEPQMKISIAQFSFLFLLFAFFTSISAISPSLDWRSNFILGEENLGSWKGEISRGAQAPGPANNGPQSTLVLAAKRTNRPDILRGFKRYRDVIAIELFFLNFYLKSFMWAFMVVFDLYWIGIGEMLSVGFTGAFGFILAFLWLVSFGLALVVHYCCGWRINAKGNGSDHSERVSLIMLILFTCAAALHCTNPNNVTQYLTLAKTIKVAQVLLPSNVNDDIDKLNVDLNKAANDLKEKTSENSAKIKKVFNAVRSALITVAAVMLLLSLLGFFLSILGHQHAIHVFIVGGWLLVVITFMLCGVFVILNNAITDTCMAMGEWMDNPQSESALSNILPCVDQRTSNQTLIKSKEVVTNIVNVVNQFIYTYANANPSPTDLNYYNQSGPLMPPLCYPYDSNLQDRQCGSIEVSMENASVVWKNYVCTKSELGLCNNEGRVTQDTYTQLVAAVNESYALEHYTPPLLSLQNCNFVQDTFREIKTRYCHPLEHDLQMVDAGLGLISVGVMLCLVLWIFYANHPQREGVFVTLFSPIRKRQK</sequence>